<dbReference type="InterPro" id="IPR046357">
    <property type="entry name" value="PPIase_dom_sf"/>
</dbReference>
<feature type="chain" id="PRO_5035261529" description="peptidylprolyl isomerase" evidence="7">
    <location>
        <begin position="17"/>
        <end position="510"/>
    </location>
</feature>
<dbReference type="OrthoDB" id="3366at2759"/>
<evidence type="ECO:0000256" key="6">
    <source>
        <dbReference type="ARBA" id="ARBA00023235"/>
    </source>
</evidence>
<dbReference type="InterPro" id="IPR005215">
    <property type="entry name" value="Trig_fac"/>
</dbReference>
<evidence type="ECO:0000256" key="2">
    <source>
        <dbReference type="ARBA" id="ARBA00005464"/>
    </source>
</evidence>
<feature type="signal peptide" evidence="7">
    <location>
        <begin position="1"/>
        <end position="16"/>
    </location>
</feature>
<dbReference type="SUPFAM" id="SSF102735">
    <property type="entry name" value="Trigger factor ribosome-binding domain"/>
    <property type="match status" value="1"/>
</dbReference>
<protein>
    <recommendedName>
        <fullName evidence="3">peptidylprolyl isomerase</fullName>
        <ecNumber evidence="3">5.2.1.8</ecNumber>
    </recommendedName>
</protein>
<dbReference type="Proteomes" id="UP000751190">
    <property type="component" value="Unassembled WGS sequence"/>
</dbReference>
<dbReference type="InterPro" id="IPR036611">
    <property type="entry name" value="Trigger_fac_ribosome-bd_sf"/>
</dbReference>
<evidence type="ECO:0000313" key="12">
    <source>
        <dbReference type="Proteomes" id="UP000751190"/>
    </source>
</evidence>
<dbReference type="GO" id="GO:0043335">
    <property type="term" value="P:protein unfolding"/>
    <property type="evidence" value="ECO:0007669"/>
    <property type="project" value="TreeGrafter"/>
</dbReference>
<sequence>MAGHVLALLFAAAAAARAPAWQQRSRVARAPARSPVSAFRMMVVMPDAAIDVQRPPKSAEATVVLTIPGEATREVFDGLVRRAKETAVVNGFKKGTAPEALVVGAVGKKRLASDAIAALLEHYCGTAVGRAVPDAIGEPKVAEDSEAIMEAFSPGKPLTLTLSVELWPQVSVSKGDYDKLHIEVEVPPFNQRAFDSTLASLQQRQARLESLPAEHVAVEGDTVLVDMTGYEQLPDGSKGGELNVASGTELTVELFPGRFMPGLVEGLLGVKAGEQRLVPVQFSSRSQQAQLAGKDLLFDVQVRAVQRKVVPDLDDAFAASIQPGLTFAQLDQKVREGVQAEVDKAVSELARNQLEAALVARLLPDTPVPDTLVTEQARKRWAQVLADTRAKQQCSDEELQAMVTPEAFEAYKAETMDDTLLVVKGALLVDAIAKVEGVVVDKAELDEQAQLVRQSDAKGMEKVDDAMLLKQIEATLLRTKVLDLVASRATIDKVPMRDDDDDDDDAAAPA</sequence>
<evidence type="ECO:0000259" key="10">
    <source>
        <dbReference type="Pfam" id="PF05698"/>
    </source>
</evidence>
<evidence type="ECO:0000256" key="3">
    <source>
        <dbReference type="ARBA" id="ARBA00013194"/>
    </source>
</evidence>
<dbReference type="SUPFAM" id="SSF109998">
    <property type="entry name" value="Triger factor/SurA peptide-binding domain-like"/>
    <property type="match status" value="1"/>
</dbReference>
<dbReference type="GO" id="GO:0003755">
    <property type="term" value="F:peptidyl-prolyl cis-trans isomerase activity"/>
    <property type="evidence" value="ECO:0007669"/>
    <property type="project" value="UniProtKB-KW"/>
</dbReference>
<dbReference type="Gene3D" id="1.10.3120.10">
    <property type="entry name" value="Trigger factor, C-terminal domain"/>
    <property type="match status" value="1"/>
</dbReference>
<feature type="domain" description="Trigger factor ribosome-binding bacterial" evidence="9">
    <location>
        <begin position="58"/>
        <end position="199"/>
    </location>
</feature>
<dbReference type="InterPro" id="IPR008881">
    <property type="entry name" value="Trigger_fac_ribosome-bd_bac"/>
</dbReference>
<dbReference type="InterPro" id="IPR027304">
    <property type="entry name" value="Trigger_fact/SurA_dom_sf"/>
</dbReference>
<evidence type="ECO:0000256" key="5">
    <source>
        <dbReference type="ARBA" id="ARBA00023186"/>
    </source>
</evidence>
<evidence type="ECO:0000256" key="4">
    <source>
        <dbReference type="ARBA" id="ARBA00023110"/>
    </source>
</evidence>
<dbReference type="GO" id="GO:0015031">
    <property type="term" value="P:protein transport"/>
    <property type="evidence" value="ECO:0007669"/>
    <property type="project" value="InterPro"/>
</dbReference>
<keyword evidence="6" id="KW-0413">Isomerase</keyword>
<comment type="similarity">
    <text evidence="2">Belongs to the FKBP-type PPIase family. Tig subfamily.</text>
</comment>
<evidence type="ECO:0000256" key="1">
    <source>
        <dbReference type="ARBA" id="ARBA00000971"/>
    </source>
</evidence>
<organism evidence="11 12">
    <name type="scientific">Diacronema lutheri</name>
    <name type="common">Unicellular marine alga</name>
    <name type="synonym">Monochrysis lutheri</name>
    <dbReference type="NCBI Taxonomy" id="2081491"/>
    <lineage>
        <taxon>Eukaryota</taxon>
        <taxon>Haptista</taxon>
        <taxon>Haptophyta</taxon>
        <taxon>Pavlovophyceae</taxon>
        <taxon>Pavlovales</taxon>
        <taxon>Pavlovaceae</taxon>
        <taxon>Diacronema</taxon>
    </lineage>
</organism>
<dbReference type="Pfam" id="PF05697">
    <property type="entry name" value="Trigger_N"/>
    <property type="match status" value="1"/>
</dbReference>
<dbReference type="PANTHER" id="PTHR30560:SF3">
    <property type="entry name" value="TRIGGER FACTOR-LIKE PROTEIN TIG, CHLOROPLASTIC"/>
    <property type="match status" value="1"/>
</dbReference>
<dbReference type="InterPro" id="IPR008880">
    <property type="entry name" value="Trigger_fac_C"/>
</dbReference>
<keyword evidence="12" id="KW-1185">Reference proteome</keyword>
<name>A0A8J6C5M2_DIALT</name>
<keyword evidence="4" id="KW-0697">Rotamase</keyword>
<dbReference type="Pfam" id="PF00254">
    <property type="entry name" value="FKBP_C"/>
    <property type="match status" value="1"/>
</dbReference>
<evidence type="ECO:0000256" key="7">
    <source>
        <dbReference type="SAM" id="SignalP"/>
    </source>
</evidence>
<proteinExistence type="inferred from homology"/>
<dbReference type="HAMAP" id="MF_00303">
    <property type="entry name" value="Trigger_factor_Tig"/>
    <property type="match status" value="1"/>
</dbReference>
<gene>
    <name evidence="11" type="ORF">KFE25_002373</name>
</gene>
<reference evidence="11" key="1">
    <citation type="submission" date="2021-05" db="EMBL/GenBank/DDBJ databases">
        <title>The genome of the haptophyte Pavlova lutheri (Diacronema luteri, Pavlovales) - a model for lipid biosynthesis in eukaryotic algae.</title>
        <authorList>
            <person name="Hulatt C.J."/>
            <person name="Posewitz M.C."/>
        </authorList>
    </citation>
    <scope>NUCLEOTIDE SEQUENCE</scope>
    <source>
        <strain evidence="11">NIVA-4/92</strain>
    </source>
</reference>
<feature type="domain" description="PPIase FKBP-type" evidence="8">
    <location>
        <begin position="217"/>
        <end position="302"/>
    </location>
</feature>
<comment type="catalytic activity">
    <reaction evidence="1">
        <text>[protein]-peptidylproline (omega=180) = [protein]-peptidylproline (omega=0)</text>
        <dbReference type="Rhea" id="RHEA:16237"/>
        <dbReference type="Rhea" id="RHEA-COMP:10747"/>
        <dbReference type="Rhea" id="RHEA-COMP:10748"/>
        <dbReference type="ChEBI" id="CHEBI:83833"/>
        <dbReference type="ChEBI" id="CHEBI:83834"/>
        <dbReference type="EC" id="5.2.1.8"/>
    </reaction>
</comment>
<evidence type="ECO:0000313" key="11">
    <source>
        <dbReference type="EMBL" id="KAG8461184.1"/>
    </source>
</evidence>
<dbReference type="Gene3D" id="3.10.50.40">
    <property type="match status" value="1"/>
</dbReference>
<dbReference type="Gene3D" id="3.30.70.1050">
    <property type="entry name" value="Trigger factor ribosome-binding domain"/>
    <property type="match status" value="1"/>
</dbReference>
<feature type="domain" description="Trigger factor C-terminal" evidence="10">
    <location>
        <begin position="326"/>
        <end position="486"/>
    </location>
</feature>
<dbReference type="NCBIfam" id="TIGR00115">
    <property type="entry name" value="tig"/>
    <property type="match status" value="1"/>
</dbReference>
<dbReference type="SUPFAM" id="SSF54534">
    <property type="entry name" value="FKBP-like"/>
    <property type="match status" value="1"/>
</dbReference>
<comment type="caution">
    <text evidence="11">The sequence shown here is derived from an EMBL/GenBank/DDBJ whole genome shotgun (WGS) entry which is preliminary data.</text>
</comment>
<keyword evidence="5" id="KW-0143">Chaperone</keyword>
<dbReference type="Pfam" id="PF05698">
    <property type="entry name" value="Trigger_C"/>
    <property type="match status" value="1"/>
</dbReference>
<dbReference type="AlphaFoldDB" id="A0A8J6C5M2"/>
<dbReference type="EC" id="5.2.1.8" evidence="3"/>
<dbReference type="GO" id="GO:0051083">
    <property type="term" value="P:'de novo' cotranslational protein folding"/>
    <property type="evidence" value="ECO:0007669"/>
    <property type="project" value="TreeGrafter"/>
</dbReference>
<keyword evidence="7" id="KW-0732">Signal</keyword>
<dbReference type="PANTHER" id="PTHR30560">
    <property type="entry name" value="TRIGGER FACTOR CHAPERONE AND PEPTIDYL-PROLYL CIS/TRANS ISOMERASE"/>
    <property type="match status" value="1"/>
</dbReference>
<dbReference type="EMBL" id="JAGTXO010000027">
    <property type="protein sequence ID" value="KAG8461184.1"/>
    <property type="molecule type" value="Genomic_DNA"/>
</dbReference>
<dbReference type="OMA" id="KGIKTQF"/>
<dbReference type="GO" id="GO:0044183">
    <property type="term" value="F:protein folding chaperone"/>
    <property type="evidence" value="ECO:0007669"/>
    <property type="project" value="TreeGrafter"/>
</dbReference>
<dbReference type="InterPro" id="IPR001179">
    <property type="entry name" value="PPIase_FKBP_dom"/>
</dbReference>
<dbReference type="GO" id="GO:0043022">
    <property type="term" value="F:ribosome binding"/>
    <property type="evidence" value="ECO:0007669"/>
    <property type="project" value="TreeGrafter"/>
</dbReference>
<evidence type="ECO:0000259" key="9">
    <source>
        <dbReference type="Pfam" id="PF05697"/>
    </source>
</evidence>
<dbReference type="InterPro" id="IPR037041">
    <property type="entry name" value="Trigger_fac_C_sf"/>
</dbReference>
<accession>A0A8J6C5M2</accession>
<evidence type="ECO:0000259" key="8">
    <source>
        <dbReference type="Pfam" id="PF00254"/>
    </source>
</evidence>